<name>A0A9W8BC26_9FUNG</name>
<dbReference type="EMBL" id="JANBQF010000339">
    <property type="protein sequence ID" value="KAJ2002054.1"/>
    <property type="molecule type" value="Genomic_DNA"/>
</dbReference>
<keyword evidence="5" id="KW-1185">Reference proteome</keyword>
<dbReference type="InterPro" id="IPR001005">
    <property type="entry name" value="SANT/Myb"/>
</dbReference>
<keyword evidence="1" id="KW-0175">Coiled coil</keyword>
<gene>
    <name evidence="4" type="ORF">H4R26_003809</name>
</gene>
<accession>A0A9W8BC26</accession>
<dbReference type="Gene3D" id="1.10.10.60">
    <property type="entry name" value="Homeodomain-like"/>
    <property type="match status" value="1"/>
</dbReference>
<dbReference type="InterPro" id="IPR044822">
    <property type="entry name" value="Myb_DNA-bind_4"/>
</dbReference>
<organism evidence="4 5">
    <name type="scientific">Coemansia thaxteri</name>
    <dbReference type="NCBI Taxonomy" id="2663907"/>
    <lineage>
        <taxon>Eukaryota</taxon>
        <taxon>Fungi</taxon>
        <taxon>Fungi incertae sedis</taxon>
        <taxon>Zoopagomycota</taxon>
        <taxon>Kickxellomycotina</taxon>
        <taxon>Kickxellomycetes</taxon>
        <taxon>Kickxellales</taxon>
        <taxon>Kickxellaceae</taxon>
        <taxon>Coemansia</taxon>
    </lineage>
</organism>
<dbReference type="OrthoDB" id="691673at2759"/>
<feature type="domain" description="Myb-like" evidence="3">
    <location>
        <begin position="79"/>
        <end position="142"/>
    </location>
</feature>
<feature type="region of interest" description="Disordered" evidence="2">
    <location>
        <begin position="39"/>
        <end position="75"/>
    </location>
</feature>
<evidence type="ECO:0000259" key="3">
    <source>
        <dbReference type="PROSITE" id="PS50090"/>
    </source>
</evidence>
<evidence type="ECO:0000256" key="2">
    <source>
        <dbReference type="SAM" id="MobiDB-lite"/>
    </source>
</evidence>
<feature type="coiled-coil region" evidence="1">
    <location>
        <begin position="235"/>
        <end position="290"/>
    </location>
</feature>
<comment type="caution">
    <text evidence="4">The sequence shown here is derived from an EMBL/GenBank/DDBJ whole genome shotgun (WGS) entry which is preliminary data.</text>
</comment>
<protein>
    <recommendedName>
        <fullName evidence="3">Myb-like domain-containing protein</fullName>
    </recommendedName>
</protein>
<evidence type="ECO:0000313" key="4">
    <source>
        <dbReference type="EMBL" id="KAJ2002054.1"/>
    </source>
</evidence>
<dbReference type="AlphaFoldDB" id="A0A9W8BC26"/>
<dbReference type="Proteomes" id="UP001150907">
    <property type="component" value="Unassembled WGS sequence"/>
</dbReference>
<evidence type="ECO:0000256" key="1">
    <source>
        <dbReference type="SAM" id="Coils"/>
    </source>
</evidence>
<dbReference type="Pfam" id="PF13837">
    <property type="entry name" value="Myb_DNA-bind_4"/>
    <property type="match status" value="1"/>
</dbReference>
<evidence type="ECO:0000313" key="5">
    <source>
        <dbReference type="Proteomes" id="UP001150907"/>
    </source>
</evidence>
<dbReference type="PROSITE" id="PS50090">
    <property type="entry name" value="MYB_LIKE"/>
    <property type="match status" value="1"/>
</dbReference>
<reference evidence="4" key="1">
    <citation type="submission" date="2022-07" db="EMBL/GenBank/DDBJ databases">
        <title>Phylogenomic reconstructions and comparative analyses of Kickxellomycotina fungi.</title>
        <authorList>
            <person name="Reynolds N.K."/>
            <person name="Stajich J.E."/>
            <person name="Barry K."/>
            <person name="Grigoriev I.V."/>
            <person name="Crous P."/>
            <person name="Smith M.E."/>
        </authorList>
    </citation>
    <scope>NUCLEOTIDE SEQUENCE</scope>
    <source>
        <strain evidence="4">IMI 214461</strain>
    </source>
</reference>
<proteinExistence type="predicted"/>
<sequence length="314" mass="35165">MESMVVDNDGAISSEVAQAVGRYDYAPDGLQTLAATSSAITPHGTPSSRPPNAAGATLSAPHSAYSQKPMMPKFNRSRNWSTEETKILLVELDRISADHPEERRETVLRSHATFEEIAQILRDRGYTNRDGQGCMIRWRNLLRVYKQIRAATAEGNPPSNHPNMQYAPSIESIYRFPPDSLTFMHHEGSPIAEGSPSGGQTRTWAAVNGYETPARKRAREMNMVTEHIDSIDQKIDQTMEYLSQQNEILRSLEERLSRTEDALKSSEAALEILNSTVGEKDTKREELQKQLMVTVQALSQVIAVKKAEQQQQQQ</sequence>